<comment type="caution">
    <text evidence="1">The sequence shown here is derived from an EMBL/GenBank/DDBJ whole genome shotgun (WGS) entry which is preliminary data.</text>
</comment>
<sequence>MLPISRILLANIKPLSLYKNVSSTMALPSSTSTYTSTVSDTLLRIYNKYHHKNDISFAKAACQAAKYLDEYFSHSDQRYRNDNSIFLYQIYHTFAEMIFYTLEIVEYDHYTNNTRDLENIHYNIYRNTHFNEHCSSDEGPYGETSLFMISHIAQTTKFHTDFTLKEFQRHSQHVDVYIGKLMLYLQAKHLNNVK</sequence>
<dbReference type="EMBL" id="CAJNOR010003308">
    <property type="protein sequence ID" value="CAF1400656.1"/>
    <property type="molecule type" value="Genomic_DNA"/>
</dbReference>
<protein>
    <submittedName>
        <fullName evidence="1">Uncharacterized protein</fullName>
    </submittedName>
</protein>
<dbReference type="AlphaFoldDB" id="A0A815L2R1"/>
<keyword evidence="2" id="KW-1185">Reference proteome</keyword>
<reference evidence="1" key="1">
    <citation type="submission" date="2021-02" db="EMBL/GenBank/DDBJ databases">
        <authorList>
            <person name="Nowell W R."/>
        </authorList>
    </citation>
    <scope>NUCLEOTIDE SEQUENCE</scope>
</reference>
<accession>A0A815L2R1</accession>
<gene>
    <name evidence="1" type="ORF">XAT740_LOCUS34118</name>
</gene>
<evidence type="ECO:0000313" key="1">
    <source>
        <dbReference type="EMBL" id="CAF1400656.1"/>
    </source>
</evidence>
<proteinExistence type="predicted"/>
<evidence type="ECO:0000313" key="2">
    <source>
        <dbReference type="Proteomes" id="UP000663828"/>
    </source>
</evidence>
<dbReference type="Proteomes" id="UP000663828">
    <property type="component" value="Unassembled WGS sequence"/>
</dbReference>
<organism evidence="1 2">
    <name type="scientific">Adineta ricciae</name>
    <name type="common">Rotifer</name>
    <dbReference type="NCBI Taxonomy" id="249248"/>
    <lineage>
        <taxon>Eukaryota</taxon>
        <taxon>Metazoa</taxon>
        <taxon>Spiralia</taxon>
        <taxon>Gnathifera</taxon>
        <taxon>Rotifera</taxon>
        <taxon>Eurotatoria</taxon>
        <taxon>Bdelloidea</taxon>
        <taxon>Adinetida</taxon>
        <taxon>Adinetidae</taxon>
        <taxon>Adineta</taxon>
    </lineage>
</organism>
<name>A0A815L2R1_ADIRI</name>